<name>A0A0A7CP66_ACHHY</name>
<dbReference type="AlphaFoldDB" id="A0A0A7CP66"/>
<sequence length="290" mass="31998">MMTRAVLLLALALSAIVAAVDAIDIKIKRKPRIIREPVPIRDPAPFRTGLLDDKTEPLTRYSTIENESGDITLHPFQNITFLSPTKKVLLGLWKGYEVNEATQQYHALLFDDGDLCPQDRSKRYSVRLELVRREYEGMREYLQSADVTQPCQLTLKLELFASDAQMTLLPEHADRVVAWYEDPTSPKVLCRSIKCDYATVLAQVDIVAEAVESLRAHIATLPVVDAPGDAAAFVSTALQASSTVLATATTVLGQASHVYARLTDLEPATCSASRSQHLPAPELAFPTKEP</sequence>
<dbReference type="Proteomes" id="UP000243579">
    <property type="component" value="Unassembled WGS sequence"/>
</dbReference>
<dbReference type="EMBL" id="JNBR01001869">
    <property type="protein sequence ID" value="OQR84400.1"/>
    <property type="molecule type" value="Genomic_DNA"/>
</dbReference>
<proteinExistence type="predicted"/>
<evidence type="ECO:0000313" key="3">
    <source>
        <dbReference type="EMBL" id="OQR84400.1"/>
    </source>
</evidence>
<evidence type="ECO:0000256" key="1">
    <source>
        <dbReference type="SAM" id="SignalP"/>
    </source>
</evidence>
<reference evidence="2 4" key="1">
    <citation type="journal article" date="2014" name="Genome Biol. Evol.">
        <title>The secreted proteins of Achlya hypogyna and Thraustotheca clavata identify the ancestral oomycete secretome and reveal gene acquisitions by horizontal gene transfer.</title>
        <authorList>
            <person name="Misner I."/>
            <person name="Blouin N."/>
            <person name="Leonard G."/>
            <person name="Richards T.A."/>
            <person name="Lane C.E."/>
        </authorList>
    </citation>
    <scope>NUCLEOTIDE SEQUENCE</scope>
    <source>
        <strain evidence="2 4">ATCC 48635</strain>
    </source>
</reference>
<feature type="signal peptide" evidence="1">
    <location>
        <begin position="1"/>
        <end position="22"/>
    </location>
</feature>
<organism evidence="2">
    <name type="scientific">Achlya hypogyna</name>
    <name type="common">Oomycete</name>
    <name type="synonym">Protoachlya hypogyna</name>
    <dbReference type="NCBI Taxonomy" id="1202772"/>
    <lineage>
        <taxon>Eukaryota</taxon>
        <taxon>Sar</taxon>
        <taxon>Stramenopiles</taxon>
        <taxon>Oomycota</taxon>
        <taxon>Saprolegniomycetes</taxon>
        <taxon>Saprolegniales</taxon>
        <taxon>Achlyaceae</taxon>
        <taxon>Achlya</taxon>
    </lineage>
</organism>
<feature type="chain" id="PRO_5002027502" evidence="1">
    <location>
        <begin position="23"/>
        <end position="290"/>
    </location>
</feature>
<gene>
    <name evidence="3" type="ORF">ACHHYP_13425</name>
</gene>
<keyword evidence="1" id="KW-0732">Signal</keyword>
<evidence type="ECO:0000313" key="4">
    <source>
        <dbReference type="Proteomes" id="UP000243579"/>
    </source>
</evidence>
<dbReference type="EMBL" id="KM038895">
    <property type="protein sequence ID" value="AIG56356.1"/>
    <property type="molecule type" value="Genomic_DNA"/>
</dbReference>
<accession>A0A0A7CP66</accession>
<dbReference type="OrthoDB" id="166809at2759"/>
<protein>
    <submittedName>
        <fullName evidence="2">Secreted protein</fullName>
    </submittedName>
</protein>
<keyword evidence="4" id="KW-1185">Reference proteome</keyword>
<evidence type="ECO:0000313" key="2">
    <source>
        <dbReference type="EMBL" id="AIG56356.1"/>
    </source>
</evidence>